<dbReference type="InterPro" id="IPR052994">
    <property type="entry name" value="Tiny_macrocysts_regulators"/>
</dbReference>
<name>A0A5J4WHF1_9EUKA</name>
<feature type="transmembrane region" description="Helical" evidence="2">
    <location>
        <begin position="265"/>
        <end position="281"/>
    </location>
</feature>
<dbReference type="Pfam" id="PF25474">
    <property type="entry name" value="TPR_TmcB"/>
    <property type="match status" value="1"/>
</dbReference>
<protein>
    <recommendedName>
        <fullName evidence="3">TmcB/TmcC TPR repeats domain-containing protein</fullName>
    </recommendedName>
</protein>
<feature type="compositionally biased region" description="Low complexity" evidence="1">
    <location>
        <begin position="615"/>
        <end position="632"/>
    </location>
</feature>
<dbReference type="PANTHER" id="PTHR31600:SF2">
    <property type="entry name" value="GAMETE ENRICHED GENE 10 PROTEIN-RELATED"/>
    <property type="match status" value="1"/>
</dbReference>
<dbReference type="OrthoDB" id="2156462at2759"/>
<gene>
    <name evidence="4" type="ORF">EZS28_010755</name>
</gene>
<feature type="transmembrane region" description="Helical" evidence="2">
    <location>
        <begin position="241"/>
        <end position="258"/>
    </location>
</feature>
<feature type="transmembrane region" description="Helical" evidence="2">
    <location>
        <begin position="194"/>
        <end position="221"/>
    </location>
</feature>
<dbReference type="PANTHER" id="PTHR31600">
    <property type="entry name" value="TINY MACROCYSTS PROTEIN B-RELATED"/>
    <property type="match status" value="1"/>
</dbReference>
<organism evidence="4 5">
    <name type="scientific">Streblomastix strix</name>
    <dbReference type="NCBI Taxonomy" id="222440"/>
    <lineage>
        <taxon>Eukaryota</taxon>
        <taxon>Metamonada</taxon>
        <taxon>Preaxostyla</taxon>
        <taxon>Oxymonadida</taxon>
        <taxon>Streblomastigidae</taxon>
        <taxon>Streblomastix</taxon>
    </lineage>
</organism>
<feature type="domain" description="TmcB/TmcC TPR repeats" evidence="3">
    <location>
        <begin position="480"/>
        <end position="590"/>
    </location>
</feature>
<evidence type="ECO:0000259" key="3">
    <source>
        <dbReference type="Pfam" id="PF25474"/>
    </source>
</evidence>
<accession>A0A5J4WHF1</accession>
<dbReference type="EMBL" id="SNRW01002158">
    <property type="protein sequence ID" value="KAA6393719.1"/>
    <property type="molecule type" value="Genomic_DNA"/>
</dbReference>
<feature type="region of interest" description="Disordered" evidence="1">
    <location>
        <begin position="615"/>
        <end position="636"/>
    </location>
</feature>
<sequence length="789" mass="89940">MSEEEKSQASVRSGASGTSGANFRGAMQGDTFSKIDEILFSFFFPLYEQRKKQNELWHIFMIVWEIVQMTAMSLYSVDTHTNYVTRVASVVGYLDGSQLSLILGKFLPYVNIGIFVLEIAMIGMMFAACLLYRYIIASQPWVLTFLRGFIQVKQRMLYIWITNINISSFDCFVDEDELSHWRADPDIICFKDNILQIVGAVIAIINLIVFFSMSIVLNIAIYNHNPKNGGLLSCPNGVFASFQNIMLFGNIFIVRMLYGWPFWRGVVNVGVSILICVYLIVKQPYYSFMSNFLSTLQWTIFGSMSLCSEIGYTFEGLMNNIAPTIVFIFIGSILAVGMIFLNWYLVRFQQKRLFLLNKGKPYINTRSEDFKNQSLPKQKDPTLVEPSTRFLQNKKMRKYDWLVYADYIYTHALKRHKHDPYLYFMYANFLQYYRKNTVKAQSVYRQARINNPSFSLRFVLYCKTKESGRVSGEGNGENGGSGSELSSLAFKALIQKAQEHHENAKNALKAFFENMSSPNPIYPLMADHLDSIVEEESKGKKSYEEILVTHPQNVGVIRSYAQLLLDIYHDEDTAEMLLIRADNIEEDSTQSSSVSSTIEGQENTVVQNNMNVNANVGNQQNKKGKGINNNENDVVTIDNNNNKAFEEQDQQQLDQQGEQQFDKLNVVQSFRKRKTSNVQKKKRKKKKQQDDVITEITTGSSSNSSLGLIIGGLLFAAHILAIIIYIISMVVYMTQAKHFAQQVNNLKSVCDLATYCCQMSPLGLMLLVHDYEFNFQYPGSADGKAATIR</sequence>
<dbReference type="InterPro" id="IPR011990">
    <property type="entry name" value="TPR-like_helical_dom_sf"/>
</dbReference>
<evidence type="ECO:0000256" key="1">
    <source>
        <dbReference type="SAM" id="MobiDB-lite"/>
    </source>
</evidence>
<comment type="caution">
    <text evidence="4">The sequence shown here is derived from an EMBL/GenBank/DDBJ whole genome shotgun (WGS) entry which is preliminary data.</text>
</comment>
<feature type="transmembrane region" description="Helical" evidence="2">
    <location>
        <begin position="56"/>
        <end position="77"/>
    </location>
</feature>
<reference evidence="4 5" key="1">
    <citation type="submission" date="2019-03" db="EMBL/GenBank/DDBJ databases">
        <title>Single cell metagenomics reveals metabolic interactions within the superorganism composed of flagellate Streblomastix strix and complex community of Bacteroidetes bacteria on its surface.</title>
        <authorList>
            <person name="Treitli S.C."/>
            <person name="Kolisko M."/>
            <person name="Husnik F."/>
            <person name="Keeling P."/>
            <person name="Hampl V."/>
        </authorList>
    </citation>
    <scope>NUCLEOTIDE SEQUENCE [LARGE SCALE GENOMIC DNA]</scope>
    <source>
        <strain evidence="4">ST1C</strain>
    </source>
</reference>
<evidence type="ECO:0000313" key="5">
    <source>
        <dbReference type="Proteomes" id="UP000324800"/>
    </source>
</evidence>
<dbReference type="InterPro" id="IPR057352">
    <property type="entry name" value="TPR_TmcB/C"/>
</dbReference>
<feature type="transmembrane region" description="Helical" evidence="2">
    <location>
        <begin position="293"/>
        <end position="312"/>
    </location>
</feature>
<dbReference type="AlphaFoldDB" id="A0A5J4WHF1"/>
<feature type="transmembrane region" description="Helical" evidence="2">
    <location>
        <begin position="706"/>
        <end position="732"/>
    </location>
</feature>
<keyword evidence="2" id="KW-1133">Transmembrane helix</keyword>
<keyword evidence="2" id="KW-0812">Transmembrane</keyword>
<evidence type="ECO:0000313" key="4">
    <source>
        <dbReference type="EMBL" id="KAA6393719.1"/>
    </source>
</evidence>
<feature type="transmembrane region" description="Helical" evidence="2">
    <location>
        <begin position="115"/>
        <end position="136"/>
    </location>
</feature>
<evidence type="ECO:0000256" key="2">
    <source>
        <dbReference type="SAM" id="Phobius"/>
    </source>
</evidence>
<proteinExistence type="predicted"/>
<feature type="transmembrane region" description="Helical" evidence="2">
    <location>
        <begin position="324"/>
        <end position="345"/>
    </location>
</feature>
<dbReference type="Gene3D" id="1.25.40.10">
    <property type="entry name" value="Tetratricopeptide repeat domain"/>
    <property type="match status" value="1"/>
</dbReference>
<dbReference type="Proteomes" id="UP000324800">
    <property type="component" value="Unassembled WGS sequence"/>
</dbReference>
<keyword evidence="2" id="KW-0472">Membrane</keyword>